<reference evidence="1" key="1">
    <citation type="journal article" date="2014" name="Int. J. Syst. Evol. Microbiol.">
        <title>Complete genome sequence of Corynebacterium casei LMG S-19264T (=DSM 44701T), isolated from a smear-ripened cheese.</title>
        <authorList>
            <consortium name="US DOE Joint Genome Institute (JGI-PGF)"/>
            <person name="Walter F."/>
            <person name="Albersmeier A."/>
            <person name="Kalinowski J."/>
            <person name="Ruckert C."/>
        </authorList>
    </citation>
    <scope>NUCLEOTIDE SEQUENCE</scope>
    <source>
        <strain evidence="1">CGMCC 1.10859</strain>
    </source>
</reference>
<dbReference type="Gene3D" id="3.40.50.300">
    <property type="entry name" value="P-loop containing nucleotide triphosphate hydrolases"/>
    <property type="match status" value="1"/>
</dbReference>
<keyword evidence="1" id="KW-0418">Kinase</keyword>
<dbReference type="EMBL" id="FNOB01000002">
    <property type="protein sequence ID" value="SDW22944.1"/>
    <property type="molecule type" value="Genomic_DNA"/>
</dbReference>
<dbReference type="RefSeq" id="WP_035840896.1">
    <property type="nucleotide sequence ID" value="NZ_BNAB01000002.1"/>
</dbReference>
<proteinExistence type="predicted"/>
<organism evidence="1 4">
    <name type="scientific">Allgaiera indica</name>
    <dbReference type="NCBI Taxonomy" id="765699"/>
    <lineage>
        <taxon>Bacteria</taxon>
        <taxon>Pseudomonadati</taxon>
        <taxon>Pseudomonadota</taxon>
        <taxon>Alphaproteobacteria</taxon>
        <taxon>Rhodobacterales</taxon>
        <taxon>Paracoccaceae</taxon>
        <taxon>Allgaiera</taxon>
    </lineage>
</organism>
<evidence type="ECO:0000313" key="3">
    <source>
        <dbReference type="Proteomes" id="UP000199541"/>
    </source>
</evidence>
<comment type="caution">
    <text evidence="1">The sequence shown here is derived from an EMBL/GenBank/DDBJ whole genome shotgun (WGS) entry which is preliminary data.</text>
</comment>
<sequence>MRTTRKTVLQELARRILAAGAGGPLRVAIDGRTASGKTTLAYALAETIAALGRPVIQTSIDGFHRPRAERYARGRMSAEGYYYDARDLGAVRELLLDPLGPGGDRRYRTASFDLERDQPIDQPPSLAPEEAVLIVDGTFLMRPELAGAWDVTVFLSTTEAEAERRGLGRDADRLGGTAAARRLYAERYRPAFALYDRLCGPRARADIVVDNTDLVRPVLLG</sequence>
<gene>
    <name evidence="1" type="ORF">GCM10008024_07440</name>
    <name evidence="2" type="ORF">SAMN05444006_102132</name>
</gene>
<dbReference type="EMBL" id="BNAB01000002">
    <property type="protein sequence ID" value="GHD99563.1"/>
    <property type="molecule type" value="Genomic_DNA"/>
</dbReference>
<keyword evidence="1" id="KW-0808">Transferase</keyword>
<dbReference type="Proteomes" id="UP000634647">
    <property type="component" value="Unassembled WGS sequence"/>
</dbReference>
<accession>A0AAN4UNZ6</accession>
<reference evidence="1" key="3">
    <citation type="submission" date="2023-06" db="EMBL/GenBank/DDBJ databases">
        <authorList>
            <person name="Sun Q."/>
            <person name="Zhou Y."/>
        </authorList>
    </citation>
    <scope>NUCLEOTIDE SEQUENCE</scope>
    <source>
        <strain evidence="1">CGMCC 1.10859</strain>
    </source>
</reference>
<dbReference type="InterPro" id="IPR027417">
    <property type="entry name" value="P-loop_NTPase"/>
</dbReference>
<evidence type="ECO:0000313" key="4">
    <source>
        <dbReference type="Proteomes" id="UP000634647"/>
    </source>
</evidence>
<evidence type="ECO:0000313" key="1">
    <source>
        <dbReference type="EMBL" id="GHD99563.1"/>
    </source>
</evidence>
<name>A0AAN4UNZ6_9RHOB</name>
<dbReference type="SUPFAM" id="SSF52540">
    <property type="entry name" value="P-loop containing nucleoside triphosphate hydrolases"/>
    <property type="match status" value="1"/>
</dbReference>
<dbReference type="AlphaFoldDB" id="A0AAN4UNZ6"/>
<reference evidence="2 3" key="2">
    <citation type="submission" date="2016-10" db="EMBL/GenBank/DDBJ databases">
        <authorList>
            <person name="Varghese N."/>
            <person name="Submissions S."/>
        </authorList>
    </citation>
    <scope>NUCLEOTIDE SEQUENCE [LARGE SCALE GENOMIC DNA]</scope>
    <source>
        <strain evidence="2 3">DSM 24802</strain>
    </source>
</reference>
<dbReference type="Proteomes" id="UP000199541">
    <property type="component" value="Unassembled WGS sequence"/>
</dbReference>
<dbReference type="GO" id="GO:0016301">
    <property type="term" value="F:kinase activity"/>
    <property type="evidence" value="ECO:0007669"/>
    <property type="project" value="UniProtKB-KW"/>
</dbReference>
<keyword evidence="3" id="KW-1185">Reference proteome</keyword>
<evidence type="ECO:0000313" key="2">
    <source>
        <dbReference type="EMBL" id="SDW22944.1"/>
    </source>
</evidence>
<protein>
    <submittedName>
        <fullName evidence="1">Uridine kinase</fullName>
    </submittedName>
</protein>